<dbReference type="RefSeq" id="WP_109389308.1">
    <property type="nucleotide sequence ID" value="NZ_QETF01000014.1"/>
</dbReference>
<dbReference type="Gene3D" id="3.40.630.30">
    <property type="match status" value="1"/>
</dbReference>
<dbReference type="SUPFAM" id="SSF55729">
    <property type="entry name" value="Acyl-CoA N-acyltransferases (Nat)"/>
    <property type="match status" value="1"/>
</dbReference>
<dbReference type="GO" id="GO:0016747">
    <property type="term" value="F:acyltransferase activity, transferring groups other than amino-acyl groups"/>
    <property type="evidence" value="ECO:0007669"/>
    <property type="project" value="InterPro"/>
</dbReference>
<dbReference type="Pfam" id="PF13302">
    <property type="entry name" value="Acetyltransf_3"/>
    <property type="match status" value="1"/>
</dbReference>
<accession>A0A2V1P3P4</accession>
<dbReference type="OrthoDB" id="9804153at2"/>
<dbReference type="PANTHER" id="PTHR43792">
    <property type="entry name" value="GNAT FAMILY, PUTATIVE (AFU_ORTHOLOGUE AFUA_3G00765)-RELATED-RELATED"/>
    <property type="match status" value="1"/>
</dbReference>
<dbReference type="PROSITE" id="PS51186">
    <property type="entry name" value="GNAT"/>
    <property type="match status" value="1"/>
</dbReference>
<dbReference type="InterPro" id="IPR000182">
    <property type="entry name" value="GNAT_dom"/>
</dbReference>
<name>A0A2V1P3P4_9RHOB</name>
<evidence type="ECO:0000313" key="2">
    <source>
        <dbReference type="EMBL" id="PWG16390.1"/>
    </source>
</evidence>
<proteinExistence type="predicted"/>
<dbReference type="EMBL" id="QETF01000014">
    <property type="protein sequence ID" value="PWG16390.1"/>
    <property type="molecule type" value="Genomic_DNA"/>
</dbReference>
<reference evidence="3" key="1">
    <citation type="submission" date="2018-05" db="EMBL/GenBank/DDBJ databases">
        <authorList>
            <person name="Du Z."/>
            <person name="Wang X."/>
        </authorList>
    </citation>
    <scope>NUCLEOTIDE SEQUENCE [LARGE SCALE GENOMIC DNA]</scope>
    <source>
        <strain evidence="3">WDS4C29</strain>
    </source>
</reference>
<dbReference type="InterPro" id="IPR016181">
    <property type="entry name" value="Acyl_CoA_acyltransferase"/>
</dbReference>
<organism evidence="2 3">
    <name type="scientific">Salibaculum griseiflavum</name>
    <dbReference type="NCBI Taxonomy" id="1914409"/>
    <lineage>
        <taxon>Bacteria</taxon>
        <taxon>Pseudomonadati</taxon>
        <taxon>Pseudomonadota</taxon>
        <taxon>Alphaproteobacteria</taxon>
        <taxon>Rhodobacterales</taxon>
        <taxon>Roseobacteraceae</taxon>
        <taxon>Salibaculum</taxon>
    </lineage>
</organism>
<sequence length="165" mass="18318">MTTLITARLTLRGPRPGDLDDLHAIYGDRRAMRYWSSLPHGELDTTQAMLDRMIATFADQPTYFIWEHAGRAIGAGGMHDPWEVGFILHPDHWRNGLAHEAMSAIILHLWTTTEAPALTADTDPRNAASFGLLASLGFVETGRARNTFFVGGEWSDSIYLALARP</sequence>
<evidence type="ECO:0000313" key="3">
    <source>
        <dbReference type="Proteomes" id="UP000245293"/>
    </source>
</evidence>
<evidence type="ECO:0000259" key="1">
    <source>
        <dbReference type="PROSITE" id="PS51186"/>
    </source>
</evidence>
<protein>
    <submittedName>
        <fullName evidence="2">GNAT family N-acetyltransferase</fullName>
    </submittedName>
</protein>
<gene>
    <name evidence="2" type="ORF">DFK10_12175</name>
</gene>
<feature type="domain" description="N-acetyltransferase" evidence="1">
    <location>
        <begin position="9"/>
        <end position="165"/>
    </location>
</feature>
<keyword evidence="3" id="KW-1185">Reference proteome</keyword>
<comment type="caution">
    <text evidence="2">The sequence shown here is derived from an EMBL/GenBank/DDBJ whole genome shotgun (WGS) entry which is preliminary data.</text>
</comment>
<dbReference type="Proteomes" id="UP000245293">
    <property type="component" value="Unassembled WGS sequence"/>
</dbReference>
<dbReference type="InterPro" id="IPR051531">
    <property type="entry name" value="N-acetyltransferase"/>
</dbReference>
<keyword evidence="2" id="KW-0808">Transferase</keyword>
<dbReference type="AlphaFoldDB" id="A0A2V1P3P4"/>
<dbReference type="PANTHER" id="PTHR43792:SF1">
    <property type="entry name" value="N-ACETYLTRANSFERASE DOMAIN-CONTAINING PROTEIN"/>
    <property type="match status" value="1"/>
</dbReference>